<evidence type="ECO:0000313" key="2">
    <source>
        <dbReference type="Proteomes" id="UP000018201"/>
    </source>
</evidence>
<organism evidence="1 2">
    <name type="scientific">Eimeria praecox</name>
    <dbReference type="NCBI Taxonomy" id="51316"/>
    <lineage>
        <taxon>Eukaryota</taxon>
        <taxon>Sar</taxon>
        <taxon>Alveolata</taxon>
        <taxon>Apicomplexa</taxon>
        <taxon>Conoidasida</taxon>
        <taxon>Coccidia</taxon>
        <taxon>Eucoccidiorida</taxon>
        <taxon>Eimeriorina</taxon>
        <taxon>Eimeriidae</taxon>
        <taxon>Eimeria</taxon>
    </lineage>
</organism>
<reference evidence="1" key="1">
    <citation type="submission" date="2013-10" db="EMBL/GenBank/DDBJ databases">
        <title>Genomic analysis of the causative agents of coccidiosis in chickens.</title>
        <authorList>
            <person name="Reid A.J."/>
            <person name="Blake D."/>
            <person name="Billington K."/>
            <person name="Browne H."/>
            <person name="Dunn M."/>
            <person name="Hung S."/>
            <person name="Kawahara F."/>
            <person name="Miranda-Saavedra D."/>
            <person name="Mourier T."/>
            <person name="Nagra H."/>
            <person name="Otto T.D."/>
            <person name="Rawlings N."/>
            <person name="Sanchez A."/>
            <person name="Sanders M."/>
            <person name="Subramaniam C."/>
            <person name="Tay Y."/>
            <person name="Dear P."/>
            <person name="Doerig C."/>
            <person name="Gruber A."/>
            <person name="Parkinson J."/>
            <person name="Shirley M."/>
            <person name="Wan K.L."/>
            <person name="Berriman M."/>
            <person name="Tomley F."/>
            <person name="Pain A."/>
        </authorList>
    </citation>
    <scope>NUCLEOTIDE SEQUENCE [LARGE SCALE GENOMIC DNA]</scope>
    <source>
        <strain evidence="1">Houghton</strain>
    </source>
</reference>
<keyword evidence="2" id="KW-1185">Reference proteome</keyword>
<dbReference type="AlphaFoldDB" id="U6H489"/>
<protein>
    <submittedName>
        <fullName evidence="1">Uncharacterized protein</fullName>
    </submittedName>
</protein>
<gene>
    <name evidence="1" type="ORF">EPH_0021270</name>
</gene>
<proteinExistence type="predicted"/>
<reference evidence="1" key="2">
    <citation type="submission" date="2013-10" db="EMBL/GenBank/DDBJ databases">
        <authorList>
            <person name="Aslett M."/>
        </authorList>
    </citation>
    <scope>NUCLEOTIDE SEQUENCE [LARGE SCALE GENOMIC DNA]</scope>
    <source>
        <strain evidence="1">Houghton</strain>
    </source>
</reference>
<dbReference type="VEuPathDB" id="ToxoDB:EPH_0021270"/>
<sequence>MYSQAPGLVLRSGSPTLVKRCFSDVWTQRLRLVSEEEGGSEEGEQAMVEKAVGGTAAPVAALARHRRRASQITAADEAFRQAVEFLQFVMASVHALPFSLSIVAQELRKDIYLLYHLPGFNSAAFLRIGNPVQSLTSVIRRWSRRNLLCSPVCKDVQKTFDMELKAKRKIARSLSRHLRVQVGALKSIAKSMSIVGTVRSSELSDSFEVLEMMGKRPEKVSPGSLDLCSLHLRGLAATPLPICGYEAVPFRYALEAFRLTLAQRGMHVSTWFRFFAMNHEAIINNCISEAKRLSAKHSLEDFTKVPEWRRMLPTALENGATALLDRFADLKSLIYLMEGRVDTRGFRRGIRSVTHKVVQWLLRPKGEKKISRRKALARREEAEIEVQDTITLSELESLPEDVIINAWRSYSLSVDSSEEGGMHFDRTNRFLAAVGTGFRCAQMFLNDQKIFFGELKGNKAAEEVIQRLAAEFFVSPGAPPDGFRALRAEATKAVVHYCKGKANICKVADTTELASNPLPDSCERPTVFCTQALACAEARSNDKRILLDSDCLLRLVDELLTNPPPLISLDVVLKALAPVLSQFPFTIVIWNQINATVTQFKQKHDVLIDSIPIQLIIAPRQTPEGLSASQPVSFAQDETNEEDEIFYSATAPEPPQPPARSLPAENVGETEVFIVGPGFDLYERLREARRAIANESLLTESDIDASLFDQHLLQSLTAFQLFVACAEIPTDCRAFKTEFYNKIKTVLLKAKEEGESTIRLGRQQQRRLDSLRRLKEGIEHIDGLTSQALLCLTEECREDTTALLKIFKPIQGLLGDPRYRELKKEALFERASTFTATVPLDPFTKASHLTLPYLPMQQWLEVLQSLRLSPALFTAKPVVLRSISSIESTCFEISRRRLKSALMVLQKAAEQMSTLHPL</sequence>
<dbReference type="Proteomes" id="UP000018201">
    <property type="component" value="Unassembled WGS sequence"/>
</dbReference>
<accession>U6H489</accession>
<name>U6H489_9EIME</name>
<evidence type="ECO:0000313" key="1">
    <source>
        <dbReference type="EMBL" id="CDI86692.1"/>
    </source>
</evidence>
<dbReference type="OrthoDB" id="10569503at2759"/>
<dbReference type="EMBL" id="HG695876">
    <property type="protein sequence ID" value="CDI86692.1"/>
    <property type="molecule type" value="Genomic_DNA"/>
</dbReference>